<keyword evidence="3" id="KW-1185">Reference proteome</keyword>
<dbReference type="InterPro" id="IPR010994">
    <property type="entry name" value="RuvA_2-like"/>
</dbReference>
<dbReference type="InterPro" id="IPR019554">
    <property type="entry name" value="Soluble_ligand-bd"/>
</dbReference>
<organism evidence="2 3">
    <name type="scientific">Sedimentibacter acidaminivorans</name>
    <dbReference type="NCBI Taxonomy" id="913099"/>
    <lineage>
        <taxon>Bacteria</taxon>
        <taxon>Bacillati</taxon>
        <taxon>Bacillota</taxon>
        <taxon>Tissierellia</taxon>
        <taxon>Sedimentibacter</taxon>
    </lineage>
</organism>
<dbReference type="Gene3D" id="3.10.560.10">
    <property type="entry name" value="Outer membrane lipoprotein wza domain like"/>
    <property type="match status" value="1"/>
</dbReference>
<dbReference type="Gene3D" id="1.10.150.310">
    <property type="entry name" value="Tex RuvX-like domain-like"/>
    <property type="match status" value="1"/>
</dbReference>
<accession>A0ABS4GBB4</accession>
<dbReference type="RefSeq" id="WP_209510722.1">
    <property type="nucleotide sequence ID" value="NZ_JAGGKS010000002.1"/>
</dbReference>
<gene>
    <name evidence="2" type="ORF">J2Z76_000823</name>
</gene>
<dbReference type="InterPro" id="IPR051675">
    <property type="entry name" value="Endo/Exo/Phosphatase_dom_1"/>
</dbReference>
<protein>
    <submittedName>
        <fullName evidence="2">Competence protein ComEA</fullName>
    </submittedName>
</protein>
<feature type="domain" description="Helix-hairpin-helix DNA-binding motif class 1" evidence="1">
    <location>
        <begin position="157"/>
        <end position="176"/>
    </location>
</feature>
<dbReference type="SUPFAM" id="SSF47781">
    <property type="entry name" value="RuvA domain 2-like"/>
    <property type="match status" value="1"/>
</dbReference>
<dbReference type="InterPro" id="IPR003583">
    <property type="entry name" value="Hlx-hairpin-Hlx_DNA-bd_motif"/>
</dbReference>
<evidence type="ECO:0000259" key="1">
    <source>
        <dbReference type="SMART" id="SM00278"/>
    </source>
</evidence>
<sequence>MNNGIYKKGLAVVLTITIIILTAIGVKLSSKEKEINDIIYYDPEGVEEAEKVIFNDDVDTKKKKDIIVVDIDGAVENPGVYEFSEGDRVNVAIKRAGGLLDTAYTKKLNKARLLVDGEKIYILEESEINSDVVITDDSIYNTEEMGNKININTASKEMLMSLDGIGEVYSQRIIEYRDKIKFTSIEDIEKIKGIGEKTFNSIKDKITVD</sequence>
<dbReference type="Pfam" id="PF12836">
    <property type="entry name" value="HHH_3"/>
    <property type="match status" value="1"/>
</dbReference>
<dbReference type="PANTHER" id="PTHR21180:SF32">
    <property type="entry name" value="ENDONUCLEASE_EXONUCLEASE_PHOSPHATASE FAMILY DOMAIN-CONTAINING PROTEIN 1"/>
    <property type="match status" value="1"/>
</dbReference>
<comment type="caution">
    <text evidence="2">The sequence shown here is derived from an EMBL/GenBank/DDBJ whole genome shotgun (WGS) entry which is preliminary data.</text>
</comment>
<dbReference type="PANTHER" id="PTHR21180">
    <property type="entry name" value="ENDONUCLEASE/EXONUCLEASE/PHOSPHATASE FAMILY DOMAIN-CONTAINING PROTEIN 1"/>
    <property type="match status" value="1"/>
</dbReference>
<dbReference type="Proteomes" id="UP001519342">
    <property type="component" value="Unassembled WGS sequence"/>
</dbReference>
<proteinExistence type="predicted"/>
<name>A0ABS4GBB4_9FIRM</name>
<feature type="domain" description="Helix-hairpin-helix DNA-binding motif class 1" evidence="1">
    <location>
        <begin position="186"/>
        <end position="205"/>
    </location>
</feature>
<evidence type="ECO:0000313" key="3">
    <source>
        <dbReference type="Proteomes" id="UP001519342"/>
    </source>
</evidence>
<dbReference type="SMART" id="SM00278">
    <property type="entry name" value="HhH1"/>
    <property type="match status" value="2"/>
</dbReference>
<dbReference type="EMBL" id="JAGGKS010000002">
    <property type="protein sequence ID" value="MBP1924966.1"/>
    <property type="molecule type" value="Genomic_DNA"/>
</dbReference>
<dbReference type="Pfam" id="PF10531">
    <property type="entry name" value="SLBB"/>
    <property type="match status" value="1"/>
</dbReference>
<dbReference type="InterPro" id="IPR004509">
    <property type="entry name" value="Competence_ComEA_HhH"/>
</dbReference>
<evidence type="ECO:0000313" key="2">
    <source>
        <dbReference type="EMBL" id="MBP1924966.1"/>
    </source>
</evidence>
<dbReference type="NCBIfam" id="TIGR00426">
    <property type="entry name" value="competence protein ComEA helix-hairpin-helix repeat region"/>
    <property type="match status" value="1"/>
</dbReference>
<reference evidence="2 3" key="1">
    <citation type="submission" date="2021-03" db="EMBL/GenBank/DDBJ databases">
        <title>Genomic Encyclopedia of Type Strains, Phase IV (KMG-IV): sequencing the most valuable type-strain genomes for metagenomic binning, comparative biology and taxonomic classification.</title>
        <authorList>
            <person name="Goeker M."/>
        </authorList>
    </citation>
    <scope>NUCLEOTIDE SEQUENCE [LARGE SCALE GENOMIC DNA]</scope>
    <source>
        <strain evidence="2 3">DSM 24004</strain>
    </source>
</reference>